<accession>A0ABV4BEN2</accession>
<dbReference type="PANTHER" id="PTHR37529:SF1">
    <property type="entry name" value="TRANSPOSASE INSG FOR INSERTION SEQUENCE ELEMENT IS4-RELATED"/>
    <property type="match status" value="1"/>
</dbReference>
<organism evidence="3 4">
    <name type="scientific">Thioalkalicoccus limnaeus</name>
    <dbReference type="NCBI Taxonomy" id="120681"/>
    <lineage>
        <taxon>Bacteria</taxon>
        <taxon>Pseudomonadati</taxon>
        <taxon>Pseudomonadota</taxon>
        <taxon>Gammaproteobacteria</taxon>
        <taxon>Chromatiales</taxon>
        <taxon>Chromatiaceae</taxon>
        <taxon>Thioalkalicoccus</taxon>
    </lineage>
</organism>
<evidence type="ECO:0000313" key="3">
    <source>
        <dbReference type="EMBL" id="MEY6430840.1"/>
    </source>
</evidence>
<dbReference type="InterPro" id="IPR002559">
    <property type="entry name" value="Transposase_11"/>
</dbReference>
<sequence length="343" mass="39078">MLTRDAPRHWHWRGRRVLLTDGTTTTLPDNEVNQAAYPQPDSQKPGLGFPLMRVQALICLGSGALCDAATGPCVGKGGDEQTLLREMLDNLEGGDILLGDAFYPTYFLLAELIGNGIDGLFEQYGARKRSTDFALAEVLDKHDHIVVLSKPKKRPDWMSPEEYARLPETLNVREIQCGGKLLVTTFLDAKDTPKGVLKALYRRRWHVELDIRNIKTTLGMETLRCKSPKMACKELWVYLLAYNLIRLLMAQSAWLSDQIPRQLSFKHTVQVWTAWTQIARGSEDGESMYQLMILIARTLVGLRSGRIEPRLIKRRRNRFGLLMEPRADARERVRAFGHPKKQR</sequence>
<dbReference type="NCBIfam" id="NF033592">
    <property type="entry name" value="transpos_IS4_1"/>
    <property type="match status" value="1"/>
</dbReference>
<dbReference type="Pfam" id="PF01609">
    <property type="entry name" value="DDE_Tnp_1"/>
    <property type="match status" value="1"/>
</dbReference>
<dbReference type="InterPro" id="IPR012337">
    <property type="entry name" value="RNaseH-like_sf"/>
</dbReference>
<reference evidence="3 4" key="1">
    <citation type="submission" date="2024-05" db="EMBL/GenBank/DDBJ databases">
        <title>Genome Sequence and Characterization of the New Strain Purple Sulfur Bacterium of Genus Thioalkalicoccus.</title>
        <authorList>
            <person name="Bryantseva I.A."/>
            <person name="Kyndt J.A."/>
            <person name="Imhoff J.F."/>
        </authorList>
    </citation>
    <scope>NUCLEOTIDE SEQUENCE [LARGE SCALE GENOMIC DNA]</scope>
    <source>
        <strain evidence="3 4">Um2</strain>
    </source>
</reference>
<gene>
    <name evidence="3" type="ORF">ABC977_00275</name>
</gene>
<dbReference type="PANTHER" id="PTHR37529">
    <property type="entry name" value="TRANSPOSASE INSG FOR INSERTION SEQUENCE ELEMENT IS4-RELATED"/>
    <property type="match status" value="1"/>
</dbReference>
<dbReference type="InterPro" id="IPR047952">
    <property type="entry name" value="Transpos_IS4"/>
</dbReference>
<evidence type="ECO:0000256" key="1">
    <source>
        <dbReference type="SAM" id="MobiDB-lite"/>
    </source>
</evidence>
<evidence type="ECO:0000259" key="2">
    <source>
        <dbReference type="Pfam" id="PF01609"/>
    </source>
</evidence>
<evidence type="ECO:0000313" key="4">
    <source>
        <dbReference type="Proteomes" id="UP001564408"/>
    </source>
</evidence>
<feature type="region of interest" description="Disordered" evidence="1">
    <location>
        <begin position="22"/>
        <end position="41"/>
    </location>
</feature>
<proteinExistence type="predicted"/>
<comment type="caution">
    <text evidence="3">The sequence shown here is derived from an EMBL/GenBank/DDBJ whole genome shotgun (WGS) entry which is preliminary data.</text>
</comment>
<name>A0ABV4BEN2_9GAMM</name>
<dbReference type="EMBL" id="JBDKXB010000001">
    <property type="protein sequence ID" value="MEY6430840.1"/>
    <property type="molecule type" value="Genomic_DNA"/>
</dbReference>
<dbReference type="SUPFAM" id="SSF53098">
    <property type="entry name" value="Ribonuclease H-like"/>
    <property type="match status" value="1"/>
</dbReference>
<keyword evidence="4" id="KW-1185">Reference proteome</keyword>
<dbReference type="Proteomes" id="UP001564408">
    <property type="component" value="Unassembled WGS sequence"/>
</dbReference>
<feature type="domain" description="Transposase IS4-like" evidence="2">
    <location>
        <begin position="13"/>
        <end position="244"/>
    </location>
</feature>
<protein>
    <submittedName>
        <fullName evidence="3">IS4 family transposase</fullName>
    </submittedName>
</protein>